<sequence>MDELLNCCPKCGSTLEFSNLMQYSDVYKITRSGKLSKKRIRKEDCGPMECGYISCTNCDFVTDAELDYRGKDEEIRIYQKEDKYYYKKILI</sequence>
<reference evidence="1 2" key="1">
    <citation type="submission" date="2018-08" db="EMBL/GenBank/DDBJ databases">
        <title>A genome reference for cultivated species of the human gut microbiota.</title>
        <authorList>
            <person name="Zou Y."/>
            <person name="Xue W."/>
            <person name="Luo G."/>
        </authorList>
    </citation>
    <scope>NUCLEOTIDE SEQUENCE [LARGE SCALE GENOMIC DNA]</scope>
    <source>
        <strain evidence="1 2">AM16-11</strain>
    </source>
</reference>
<dbReference type="RefSeq" id="WP_118256995.1">
    <property type="nucleotide sequence ID" value="NZ_QRKN01000001.1"/>
</dbReference>
<protein>
    <submittedName>
        <fullName evidence="1">Uncharacterized protein</fullName>
    </submittedName>
</protein>
<comment type="caution">
    <text evidence="1">The sequence shown here is derived from an EMBL/GenBank/DDBJ whole genome shotgun (WGS) entry which is preliminary data.</text>
</comment>
<organism evidence="1 2">
    <name type="scientific">Agathobacter rectalis</name>
    <dbReference type="NCBI Taxonomy" id="39491"/>
    <lineage>
        <taxon>Bacteria</taxon>
        <taxon>Bacillati</taxon>
        <taxon>Bacillota</taxon>
        <taxon>Clostridia</taxon>
        <taxon>Lachnospirales</taxon>
        <taxon>Lachnospiraceae</taxon>
        <taxon>Agathobacter</taxon>
    </lineage>
</organism>
<accession>A0A414ZQ37</accession>
<proteinExistence type="predicted"/>
<evidence type="ECO:0000313" key="1">
    <source>
        <dbReference type="EMBL" id="RHI25366.1"/>
    </source>
</evidence>
<gene>
    <name evidence="1" type="ORF">DW172_01340</name>
</gene>
<name>A0A414ZQ37_9FIRM</name>
<dbReference type="Proteomes" id="UP000285865">
    <property type="component" value="Unassembled WGS sequence"/>
</dbReference>
<dbReference type="AlphaFoldDB" id="A0A414ZQ37"/>
<evidence type="ECO:0000313" key="2">
    <source>
        <dbReference type="Proteomes" id="UP000285865"/>
    </source>
</evidence>
<dbReference type="EMBL" id="QRKN01000001">
    <property type="protein sequence ID" value="RHI25366.1"/>
    <property type="molecule type" value="Genomic_DNA"/>
</dbReference>